<name>I3EID3_NEMP3</name>
<dbReference type="Pfam" id="PF00227">
    <property type="entry name" value="Proteasome"/>
    <property type="match status" value="1"/>
</dbReference>
<dbReference type="InterPro" id="IPR029055">
    <property type="entry name" value="Ntn_hydrolases_N"/>
</dbReference>
<evidence type="ECO:0000313" key="4">
    <source>
        <dbReference type="Proteomes" id="UP000002872"/>
    </source>
</evidence>
<dbReference type="GO" id="GO:0006511">
    <property type="term" value="P:ubiquitin-dependent protein catabolic process"/>
    <property type="evidence" value="ECO:0007669"/>
    <property type="project" value="InterPro"/>
</dbReference>
<organism evidence="3 4">
    <name type="scientific">Nematocida parisii (strain ERTm3)</name>
    <name type="common">Nematode killer fungus</name>
    <dbReference type="NCBI Taxonomy" id="935791"/>
    <lineage>
        <taxon>Eukaryota</taxon>
        <taxon>Fungi</taxon>
        <taxon>Fungi incertae sedis</taxon>
        <taxon>Microsporidia</taxon>
        <taxon>Nematocida</taxon>
    </lineage>
</organism>
<proteinExistence type="predicted"/>
<dbReference type="STRING" id="935791.I3EID3"/>
<keyword evidence="4" id="KW-1185">Reference proteome</keyword>
<dbReference type="OrthoDB" id="431557at2759"/>
<dbReference type="AlphaFoldDB" id="I3EID3"/>
<dbReference type="SMART" id="SM00948">
    <property type="entry name" value="Proteasome_A_N"/>
    <property type="match status" value="1"/>
</dbReference>
<evidence type="ECO:0000259" key="2">
    <source>
        <dbReference type="SMART" id="SM00948"/>
    </source>
</evidence>
<dbReference type="SUPFAM" id="SSF56235">
    <property type="entry name" value="N-terminal nucleophile aminohydrolases (Ntn hydrolases)"/>
    <property type="match status" value="1"/>
</dbReference>
<evidence type="ECO:0000313" key="3">
    <source>
        <dbReference type="EMBL" id="EIJ88980.1"/>
    </source>
</evidence>
<dbReference type="InterPro" id="IPR050115">
    <property type="entry name" value="Proteasome_alpha"/>
</dbReference>
<reference evidence="3" key="1">
    <citation type="submission" date="2011-01" db="EMBL/GenBank/DDBJ databases">
        <title>The Genome Sequence of Nematocida parisii strain ERTm3.</title>
        <authorList>
            <consortium name="The Broad Institute Genome Sequencing Platform"/>
            <consortium name="The Broad Institute Genome Sequencing Center for Infectious Disease"/>
            <person name="Cuomo C."/>
            <person name="Troemel E."/>
            <person name="Young S.K."/>
            <person name="Zeng Q."/>
            <person name="Gargeya S."/>
            <person name="Fitzgerald M."/>
            <person name="Haas B."/>
            <person name="Abouelleil A."/>
            <person name="Alvarado L."/>
            <person name="Arachchi H.M."/>
            <person name="Berlin A."/>
            <person name="Chapman S.B."/>
            <person name="Gearin G."/>
            <person name="Goldberg J."/>
            <person name="Griggs A."/>
            <person name="Gujja S."/>
            <person name="Hansen M."/>
            <person name="Heiman D."/>
            <person name="Howarth C."/>
            <person name="Larimer J."/>
            <person name="Lui A."/>
            <person name="MacDonald P.J.P."/>
            <person name="McCowen C."/>
            <person name="Montmayeur A."/>
            <person name="Murphy C."/>
            <person name="Neiman D."/>
            <person name="Pearson M."/>
            <person name="Priest M."/>
            <person name="Roberts A."/>
            <person name="Saif S."/>
            <person name="Shea T."/>
            <person name="Sisk P."/>
            <person name="Stolte C."/>
            <person name="Sykes S."/>
            <person name="Wortman J."/>
            <person name="Nusbaum C."/>
            <person name="Birren B."/>
        </authorList>
    </citation>
    <scope>NUCLEOTIDE SEQUENCE</scope>
    <source>
        <strain evidence="3">ERTm3</strain>
    </source>
</reference>
<dbReference type="Proteomes" id="UP000002872">
    <property type="component" value="Unassembled WGS sequence"/>
</dbReference>
<dbReference type="InterPro" id="IPR000426">
    <property type="entry name" value="Proteasome_asu_N"/>
</dbReference>
<gene>
    <name evidence="3" type="ORF">NEQG_00799</name>
</gene>
<dbReference type="PANTHER" id="PTHR11599">
    <property type="entry name" value="PROTEASOME SUBUNIT ALPHA/BETA"/>
    <property type="match status" value="1"/>
</dbReference>
<dbReference type="Gene3D" id="3.60.20.10">
    <property type="entry name" value="Glutamine Phosphoribosylpyrophosphate, subunit 1, domain 1"/>
    <property type="match status" value="1"/>
</dbReference>
<dbReference type="InParanoid" id="I3EID3"/>
<feature type="domain" description="Proteasome alpha-type subunits" evidence="2">
    <location>
        <begin position="3"/>
        <end position="25"/>
    </location>
</feature>
<evidence type="ECO:0000256" key="1">
    <source>
        <dbReference type="ARBA" id="ARBA00022942"/>
    </source>
</evidence>
<dbReference type="GO" id="GO:0019773">
    <property type="term" value="C:proteasome core complex, alpha-subunit complex"/>
    <property type="evidence" value="ECO:0007669"/>
    <property type="project" value="InterPro"/>
</dbReference>
<dbReference type="EMBL" id="GL870877">
    <property type="protein sequence ID" value="EIJ88980.1"/>
    <property type="molecule type" value="Genomic_DNA"/>
</dbReference>
<dbReference type="HOGENOM" id="CLU_035750_4_1_1"/>
<protein>
    <recommendedName>
        <fullName evidence="2">Proteasome alpha-type subunits domain-containing protein</fullName>
    </recommendedName>
</protein>
<keyword evidence="1" id="KW-0647">Proteasome</keyword>
<accession>I3EID3</accession>
<dbReference type="VEuPathDB" id="MicrosporidiaDB:NEQG_00799"/>
<dbReference type="InterPro" id="IPR001353">
    <property type="entry name" value="Proteasome_sua/b"/>
</dbReference>
<sequence length="235" mass="25837">MSNERIDNNFSKEGTLYQVEYALEAAKKGMPCVVVGSTSCIVMAASKRLPEKLMDPEYISSFTSVIPGIMGVMSGYLMDVQRTVTVLSETAVELLHDLGQTPTPDILAREIADQWQILTQENSRRLPAVFLAIVGYEKNIPKIYYTDSSGTLLPYKAVAFGEGGALMMKKLEKLYKPELTESEAVHTALISLSEALGPDYLATNVELSIFLPDGQVKVSSTDEIDAYLVEIAERI</sequence>
<dbReference type="FunCoup" id="I3EID3">
    <property type="interactions" value="198"/>
</dbReference>
<dbReference type="OMA" id="YGYDMPV"/>